<feature type="compositionally biased region" description="Basic and acidic residues" evidence="1">
    <location>
        <begin position="276"/>
        <end position="299"/>
    </location>
</feature>
<dbReference type="OrthoDB" id="437891at2759"/>
<feature type="region of interest" description="Disordered" evidence="1">
    <location>
        <begin position="378"/>
        <end position="401"/>
    </location>
</feature>
<dbReference type="Proteomes" id="UP000601435">
    <property type="component" value="Unassembled WGS sequence"/>
</dbReference>
<feature type="chain" id="PRO_5032921200" evidence="2">
    <location>
        <begin position="17"/>
        <end position="701"/>
    </location>
</feature>
<dbReference type="EMBL" id="CAJNJA010014552">
    <property type="protein sequence ID" value="CAE7344800.1"/>
    <property type="molecule type" value="Genomic_DNA"/>
</dbReference>
<feature type="region of interest" description="Disordered" evidence="1">
    <location>
        <begin position="333"/>
        <end position="356"/>
    </location>
</feature>
<proteinExistence type="predicted"/>
<feature type="signal peptide" evidence="2">
    <location>
        <begin position="1"/>
        <end position="16"/>
    </location>
</feature>
<evidence type="ECO:0000313" key="3">
    <source>
        <dbReference type="EMBL" id="CAE7344800.1"/>
    </source>
</evidence>
<gene>
    <name evidence="3" type="ORF">SNEC2469_LOCUS8922</name>
</gene>
<comment type="caution">
    <text evidence="3">The sequence shown here is derived from an EMBL/GenBank/DDBJ whole genome shotgun (WGS) entry which is preliminary data.</text>
</comment>
<dbReference type="AlphaFoldDB" id="A0A812PEQ7"/>
<feature type="region of interest" description="Disordered" evidence="1">
    <location>
        <begin position="276"/>
        <end position="316"/>
    </location>
</feature>
<protein>
    <submittedName>
        <fullName evidence="3">Uncharacterized protein</fullName>
    </submittedName>
</protein>
<evidence type="ECO:0000256" key="2">
    <source>
        <dbReference type="SAM" id="SignalP"/>
    </source>
</evidence>
<evidence type="ECO:0000313" key="4">
    <source>
        <dbReference type="Proteomes" id="UP000601435"/>
    </source>
</evidence>
<sequence length="701" mass="75389">MFTFAFCLTLLTGASAAPRVASVVSGQELLDNSAPPGFYADELKHLNSNFGSLDLLGSCCGADKGQALHIAESVNSNNIYGSTIDVAKGIFDKTSCSHVDPQSLDARVSADCNYFFIFKNKAHAEHDYAANCVPATICKDDVVGMTKGLVATYGVVLQILQGNLGSLYWLGGGQLAECYKAMNQINTGKIDDLFVTKPGLVIAGHVLTHDTVMEVPGMTKLGVEESLSNCKDDGSVGYLFVHKNLYWSNKKSQVDLGEFTKFKQEKEKQKLAAAKKKAEATARKAEEQKKKEADEKAAEEAAASEKAMKVDPSQERQVTLATAPALMAEVVKEQADDAKEAEAEAKGTAATKSVPAVPPVAPAPAVAPAPPALPAVPAPVSKSAMAGSDKAEEASTPSDTFQQQVDKVAGAAKASAGKVAAAQEKDADAKTVSAIASRRLSGDILVESDERFGELQLIGGCCDAAIGEALSMSTEINLNELYGKPDDLKKEFEVESGCHVVKKHEMKKNGDRNCQYVMVFENKDAPINELAANCVPAAICKENVVGMTQGKIASYGVVLQILQRNLGTLVFIGEGKPDDCYKRMHEVNKGDLSKIFKMHTIEFLGMHFTEKKMEIDGMTKLAAEESLADCADKETGEKNAYLYIHKNLLWDNDKEAVSIQKYTDRKEEKLMAKAAKELFADAEKKLGKPPGKERHLSEVVV</sequence>
<feature type="compositionally biased region" description="Low complexity" evidence="1">
    <location>
        <begin position="346"/>
        <end position="355"/>
    </location>
</feature>
<feature type="compositionally biased region" description="Basic and acidic residues" evidence="1">
    <location>
        <begin position="333"/>
        <end position="345"/>
    </location>
</feature>
<accession>A0A812PEQ7</accession>
<name>A0A812PEQ7_9DINO</name>
<evidence type="ECO:0000256" key="1">
    <source>
        <dbReference type="SAM" id="MobiDB-lite"/>
    </source>
</evidence>
<keyword evidence="4" id="KW-1185">Reference proteome</keyword>
<keyword evidence="2" id="KW-0732">Signal</keyword>
<reference evidence="3" key="1">
    <citation type="submission" date="2021-02" db="EMBL/GenBank/DDBJ databases">
        <authorList>
            <person name="Dougan E. K."/>
            <person name="Rhodes N."/>
            <person name="Thang M."/>
            <person name="Chan C."/>
        </authorList>
    </citation>
    <scope>NUCLEOTIDE SEQUENCE</scope>
</reference>
<organism evidence="3 4">
    <name type="scientific">Symbiodinium necroappetens</name>
    <dbReference type="NCBI Taxonomy" id="1628268"/>
    <lineage>
        <taxon>Eukaryota</taxon>
        <taxon>Sar</taxon>
        <taxon>Alveolata</taxon>
        <taxon>Dinophyceae</taxon>
        <taxon>Suessiales</taxon>
        <taxon>Symbiodiniaceae</taxon>
        <taxon>Symbiodinium</taxon>
    </lineage>
</organism>